<dbReference type="SUPFAM" id="SSF56235">
    <property type="entry name" value="N-terminal nucleophile aminohydrolases (Ntn hydrolases)"/>
    <property type="match status" value="1"/>
</dbReference>
<dbReference type="Gene3D" id="3.60.20.10">
    <property type="entry name" value="Glutamine Phosphoribosylpyrophosphate, subunit 1, domain 1"/>
    <property type="match status" value="1"/>
</dbReference>
<dbReference type="InterPro" id="IPR017932">
    <property type="entry name" value="GATase_2_dom"/>
</dbReference>
<gene>
    <name evidence="6" type="ORF">RM540_10690</name>
</gene>
<evidence type="ECO:0000313" key="7">
    <source>
        <dbReference type="Proteomes" id="UP001267426"/>
    </source>
</evidence>
<dbReference type="PANTHER" id="PTHR43284">
    <property type="entry name" value="ASPARAGINE SYNTHETASE (GLUTAMINE-HYDROLYZING)"/>
    <property type="match status" value="1"/>
</dbReference>
<feature type="domain" description="Asparagine synthetase" evidence="4">
    <location>
        <begin position="230"/>
        <end position="475"/>
    </location>
</feature>
<organism evidence="6 7">
    <name type="scientific">Rubrivirga litoralis</name>
    <dbReference type="NCBI Taxonomy" id="3075598"/>
    <lineage>
        <taxon>Bacteria</taxon>
        <taxon>Pseudomonadati</taxon>
        <taxon>Rhodothermota</taxon>
        <taxon>Rhodothermia</taxon>
        <taxon>Rhodothermales</taxon>
        <taxon>Rubricoccaceae</taxon>
        <taxon>Rubrivirga</taxon>
    </lineage>
</organism>
<evidence type="ECO:0000256" key="2">
    <source>
        <dbReference type="ARBA" id="ARBA00012737"/>
    </source>
</evidence>
<protein>
    <recommendedName>
        <fullName evidence="2">asparagine synthase (glutamine-hydrolyzing)</fullName>
        <ecNumber evidence="2">6.3.5.4</ecNumber>
    </recommendedName>
</protein>
<dbReference type="EMBL" id="JAVRHT010000023">
    <property type="protein sequence ID" value="MDT0632212.1"/>
    <property type="molecule type" value="Genomic_DNA"/>
</dbReference>
<dbReference type="Gene3D" id="3.40.50.620">
    <property type="entry name" value="HUPs"/>
    <property type="match status" value="1"/>
</dbReference>
<dbReference type="InterPro" id="IPR001962">
    <property type="entry name" value="Asn_synthase"/>
</dbReference>
<accession>A0ABU3BSE8</accession>
<dbReference type="InterPro" id="IPR051786">
    <property type="entry name" value="ASN_synthetase/amidase"/>
</dbReference>
<dbReference type="PANTHER" id="PTHR43284:SF1">
    <property type="entry name" value="ASPARAGINE SYNTHETASE"/>
    <property type="match status" value="1"/>
</dbReference>
<feature type="domain" description="Glutamine amidotransferase type-2" evidence="5">
    <location>
        <begin position="100"/>
        <end position="155"/>
    </location>
</feature>
<dbReference type="InterPro" id="IPR029055">
    <property type="entry name" value="Ntn_hydrolases_N"/>
</dbReference>
<evidence type="ECO:0000259" key="4">
    <source>
        <dbReference type="Pfam" id="PF00733"/>
    </source>
</evidence>
<evidence type="ECO:0000259" key="5">
    <source>
        <dbReference type="Pfam" id="PF13537"/>
    </source>
</evidence>
<name>A0ABU3BSE8_9BACT</name>
<comment type="pathway">
    <text evidence="1">Amino-acid biosynthesis; L-asparagine biosynthesis; L-asparagine from L-aspartate (L-Gln route): step 1/1.</text>
</comment>
<dbReference type="Pfam" id="PF13537">
    <property type="entry name" value="GATase_7"/>
    <property type="match status" value="1"/>
</dbReference>
<sequence length="610" mass="67178">MSGFLFSLRPLPPAVRDHAAASLTFVDGDRSTPFENGPLSALSVRSDSDALWGPARDPATDVRVWLGGRVALDEPEWAAAERLPYEGGVACRAVLNEFLHAPEAFPSRQGGAFALIVWDPRDESLHVATDRMGYVPVYAWSVADRPALGSHPDVLAAAVGAADLDRTTMAEALAYGRGLAPHTYYRDVRELDPGTVTAWRGGGAPRTRTYWRPQYAADPGATAEALGEELAGAITAAVRRRTLPRLGRPALMLSGGADSRAVLYAAHDPARVTSVTLYGEPNAELDLSRALAERAGSTHVALRRSFEHYGLGAADAVRITGGMWNVLDAHYTALIPEIDALGAETVLTGCYADYLFKGLTSDRRKRTLFGRDLPLYEFRPYGDRWYSPGRSVAEPWRAAVRARRAAHFSGLDRDDVSDAGRWAYELRRIRPVVREADASSRLLLQRALRWDPIFADRDLIDLYQRVPPSLKLNGQVWERAVAQICHGAGDVVDNNTQVRIGVSDTRKMLGFLYGVAYRKAFRRDIDGSPLDGTASRGSWPNFRHYVRRSDVLPRLWEPAAPETSEVLDDLLGVSVLDRPLPEWSDRAGEHPTLRIATLKLWLDQHYGASA</sequence>
<evidence type="ECO:0000313" key="6">
    <source>
        <dbReference type="EMBL" id="MDT0632212.1"/>
    </source>
</evidence>
<dbReference type="Proteomes" id="UP001267426">
    <property type="component" value="Unassembled WGS sequence"/>
</dbReference>
<comment type="caution">
    <text evidence="6">The sequence shown here is derived from an EMBL/GenBank/DDBJ whole genome shotgun (WGS) entry which is preliminary data.</text>
</comment>
<evidence type="ECO:0000256" key="1">
    <source>
        <dbReference type="ARBA" id="ARBA00005187"/>
    </source>
</evidence>
<dbReference type="SUPFAM" id="SSF52402">
    <property type="entry name" value="Adenine nucleotide alpha hydrolases-like"/>
    <property type="match status" value="1"/>
</dbReference>
<proteinExistence type="predicted"/>
<evidence type="ECO:0000256" key="3">
    <source>
        <dbReference type="ARBA" id="ARBA00048741"/>
    </source>
</evidence>
<keyword evidence="7" id="KW-1185">Reference proteome</keyword>
<dbReference type="InterPro" id="IPR014729">
    <property type="entry name" value="Rossmann-like_a/b/a_fold"/>
</dbReference>
<comment type="catalytic activity">
    <reaction evidence="3">
        <text>L-aspartate + L-glutamine + ATP + H2O = L-asparagine + L-glutamate + AMP + diphosphate + H(+)</text>
        <dbReference type="Rhea" id="RHEA:12228"/>
        <dbReference type="ChEBI" id="CHEBI:15377"/>
        <dbReference type="ChEBI" id="CHEBI:15378"/>
        <dbReference type="ChEBI" id="CHEBI:29985"/>
        <dbReference type="ChEBI" id="CHEBI:29991"/>
        <dbReference type="ChEBI" id="CHEBI:30616"/>
        <dbReference type="ChEBI" id="CHEBI:33019"/>
        <dbReference type="ChEBI" id="CHEBI:58048"/>
        <dbReference type="ChEBI" id="CHEBI:58359"/>
        <dbReference type="ChEBI" id="CHEBI:456215"/>
        <dbReference type="EC" id="6.3.5.4"/>
    </reaction>
</comment>
<dbReference type="RefSeq" id="WP_311663909.1">
    <property type="nucleotide sequence ID" value="NZ_JAVRHT010000023.1"/>
</dbReference>
<dbReference type="EC" id="6.3.5.4" evidence="2"/>
<dbReference type="Pfam" id="PF00733">
    <property type="entry name" value="Asn_synthase"/>
    <property type="match status" value="1"/>
</dbReference>
<reference evidence="6 7" key="1">
    <citation type="submission" date="2023-09" db="EMBL/GenBank/DDBJ databases">
        <authorList>
            <person name="Rey-Velasco X."/>
        </authorList>
    </citation>
    <scope>NUCLEOTIDE SEQUENCE [LARGE SCALE GENOMIC DNA]</scope>
    <source>
        <strain evidence="6 7">F394</strain>
    </source>
</reference>